<feature type="non-terminal residue" evidence="1">
    <location>
        <position position="44"/>
    </location>
</feature>
<dbReference type="EMBL" id="CADCTZ010001656">
    <property type="protein sequence ID" value="CAA9410644.1"/>
    <property type="molecule type" value="Genomic_DNA"/>
</dbReference>
<name>A0A6J4PCE2_9CYAN</name>
<reference evidence="1" key="1">
    <citation type="submission" date="2020-02" db="EMBL/GenBank/DDBJ databases">
        <authorList>
            <person name="Meier V. D."/>
        </authorList>
    </citation>
    <scope>NUCLEOTIDE SEQUENCE</scope>
    <source>
        <strain evidence="1">AVDCRST_MAG84</strain>
    </source>
</reference>
<evidence type="ECO:0000313" key="1">
    <source>
        <dbReference type="EMBL" id="CAA9410644.1"/>
    </source>
</evidence>
<proteinExistence type="predicted"/>
<dbReference type="AlphaFoldDB" id="A0A6J4PCE2"/>
<protein>
    <submittedName>
        <fullName evidence="1">Uncharacterized protein</fullName>
    </submittedName>
</protein>
<organism evidence="1">
    <name type="scientific">uncultured Microcoleus sp</name>
    <dbReference type="NCBI Taxonomy" id="259945"/>
    <lineage>
        <taxon>Bacteria</taxon>
        <taxon>Bacillati</taxon>
        <taxon>Cyanobacteriota</taxon>
        <taxon>Cyanophyceae</taxon>
        <taxon>Oscillatoriophycideae</taxon>
        <taxon>Oscillatoriales</taxon>
        <taxon>Microcoleaceae</taxon>
        <taxon>Microcoleus</taxon>
        <taxon>environmental samples</taxon>
    </lineage>
</organism>
<gene>
    <name evidence="1" type="ORF">AVDCRST_MAG84-6607</name>
</gene>
<feature type="non-terminal residue" evidence="1">
    <location>
        <position position="1"/>
    </location>
</feature>
<accession>A0A6J4PCE2</accession>
<sequence>CLRKPGFCLSLALVRSTFCKKNYQTFKLAEQSGIMRLFKINPIP</sequence>